<keyword evidence="7 10" id="KW-1133">Transmembrane helix</keyword>
<dbReference type="FunFam" id="3.40.50.300:FF:000854">
    <property type="entry name" value="Multidrug ABC transporter ATP-binding protein"/>
    <property type="match status" value="1"/>
</dbReference>
<evidence type="ECO:0000313" key="13">
    <source>
        <dbReference type="EMBL" id="MBN9644957.1"/>
    </source>
</evidence>
<dbReference type="InterPro" id="IPR003439">
    <property type="entry name" value="ABC_transporter-like_ATP-bd"/>
</dbReference>
<dbReference type="CDD" id="cd18551">
    <property type="entry name" value="ABC_6TM_LmrA_like"/>
    <property type="match status" value="1"/>
</dbReference>
<keyword evidence="14" id="KW-1185">Reference proteome</keyword>
<evidence type="ECO:0000259" key="11">
    <source>
        <dbReference type="PROSITE" id="PS50893"/>
    </source>
</evidence>
<comment type="subcellular location">
    <subcellularLocation>
        <location evidence="1">Cell membrane</location>
        <topology evidence="1">Multi-pass membrane protein</topology>
    </subcellularLocation>
</comment>
<name>A0A939E3W2_9CORY</name>
<evidence type="ECO:0000256" key="4">
    <source>
        <dbReference type="ARBA" id="ARBA00022692"/>
    </source>
</evidence>
<dbReference type="PROSITE" id="PS50893">
    <property type="entry name" value="ABC_TRANSPORTER_2"/>
    <property type="match status" value="1"/>
</dbReference>
<reference evidence="13" key="1">
    <citation type="submission" date="2021-03" db="EMBL/GenBank/DDBJ databases">
        <authorList>
            <person name="Sun Q."/>
        </authorList>
    </citation>
    <scope>NUCLEOTIDE SEQUENCE</scope>
    <source>
        <strain evidence="13">CCM 8862</strain>
    </source>
</reference>
<dbReference type="GO" id="GO:0005886">
    <property type="term" value="C:plasma membrane"/>
    <property type="evidence" value="ECO:0007669"/>
    <property type="project" value="UniProtKB-SubCell"/>
</dbReference>
<dbReference type="PANTHER" id="PTHR43394:SF1">
    <property type="entry name" value="ATP-BINDING CASSETTE SUB-FAMILY B MEMBER 10, MITOCHONDRIAL"/>
    <property type="match status" value="1"/>
</dbReference>
<feature type="region of interest" description="Disordered" evidence="9">
    <location>
        <begin position="316"/>
        <end position="342"/>
    </location>
</feature>
<dbReference type="SUPFAM" id="SSF52540">
    <property type="entry name" value="P-loop containing nucleoside triphosphate hydrolases"/>
    <property type="match status" value="1"/>
</dbReference>
<proteinExistence type="predicted"/>
<keyword evidence="3" id="KW-1003">Cell membrane</keyword>
<dbReference type="InterPro" id="IPR017871">
    <property type="entry name" value="ABC_transporter-like_CS"/>
</dbReference>
<dbReference type="Gene3D" id="3.40.50.300">
    <property type="entry name" value="P-loop containing nucleotide triphosphate hydrolases"/>
    <property type="match status" value="1"/>
</dbReference>
<evidence type="ECO:0000256" key="5">
    <source>
        <dbReference type="ARBA" id="ARBA00022741"/>
    </source>
</evidence>
<feature type="domain" description="ABC transporter" evidence="11">
    <location>
        <begin position="344"/>
        <end position="596"/>
    </location>
</feature>
<dbReference type="InterPro" id="IPR027417">
    <property type="entry name" value="P-loop_NTPase"/>
</dbReference>
<dbReference type="Proteomes" id="UP000664332">
    <property type="component" value="Unassembled WGS sequence"/>
</dbReference>
<evidence type="ECO:0000313" key="14">
    <source>
        <dbReference type="Proteomes" id="UP000664332"/>
    </source>
</evidence>
<dbReference type="GO" id="GO:0016887">
    <property type="term" value="F:ATP hydrolysis activity"/>
    <property type="evidence" value="ECO:0007669"/>
    <property type="project" value="InterPro"/>
</dbReference>
<feature type="transmembrane region" description="Helical" evidence="10">
    <location>
        <begin position="126"/>
        <end position="146"/>
    </location>
</feature>
<evidence type="ECO:0000256" key="7">
    <source>
        <dbReference type="ARBA" id="ARBA00022989"/>
    </source>
</evidence>
<dbReference type="GO" id="GO:0005524">
    <property type="term" value="F:ATP binding"/>
    <property type="evidence" value="ECO:0007669"/>
    <property type="project" value="UniProtKB-KW"/>
</dbReference>
<sequence>MLGRVLSGHKTALAVALVLSLVAAGLSLAQPIVVRRIVDGFSGGAPTHTLVWLLVVLVLAAGVVNAGKTYLLTVTGEKAVAGVRRDSIHRMLQLPVAFYDRTRTGDVISRVTADTTLIAQSLNGGMVQAVAGVVTFAGATVVMALIDPLMLGVVLAVVAVAVGLVVYSSRAIQQATTRSRVAVGELGANLDRTLGAYRTVLATGSGKRVEEDLNTTITEAFNQGRTIARISALLRPVSSLAMQVAFLTVLGFGGMRVAAGKMSVGDLVSFVLLLFMVAMPLGQMVTAVITIRQSLAALERIGEITNEPTEKELDAADQRHPGQPAAHPSHSKDPAAVSSAPPRITLDNVSFSYTVADTTAPDGEEDSGTSGAARRVAVIDRVSIDMPAGTTTALVGPSGAGKSTVLSLLEKFYTPDEGEILFAGEPIDHVSRSAHRQRISWVGQDAPVIAGTVRDNLHLADPDADDRRCREVLDKVNLFHRFASTGGLDTVLGDRGISLSGGERQRLALARALLLPKPVLLLDEPTSAVDTDNEQLIQAAIAESARGATVVIVAHRLATVTGADQIVVMDRGRVRARGTHRELMESSTLYHRLADGQMIT</sequence>
<accession>A0A939E3W2</accession>
<evidence type="ECO:0000256" key="3">
    <source>
        <dbReference type="ARBA" id="ARBA00022475"/>
    </source>
</evidence>
<gene>
    <name evidence="13" type="ORF">JZY06_10090</name>
</gene>
<dbReference type="InterPro" id="IPR036640">
    <property type="entry name" value="ABC1_TM_sf"/>
</dbReference>
<feature type="transmembrane region" description="Helical" evidence="10">
    <location>
        <begin position="152"/>
        <end position="172"/>
    </location>
</feature>
<dbReference type="Pfam" id="PF00664">
    <property type="entry name" value="ABC_membrane"/>
    <property type="match status" value="1"/>
</dbReference>
<keyword evidence="6 13" id="KW-0067">ATP-binding</keyword>
<dbReference type="EMBL" id="JAFLEQ010000016">
    <property type="protein sequence ID" value="MBN9644957.1"/>
    <property type="molecule type" value="Genomic_DNA"/>
</dbReference>
<organism evidence="13 14">
    <name type="scientific">Corynebacterium mendelii</name>
    <dbReference type="NCBI Taxonomy" id="2765362"/>
    <lineage>
        <taxon>Bacteria</taxon>
        <taxon>Bacillati</taxon>
        <taxon>Actinomycetota</taxon>
        <taxon>Actinomycetes</taxon>
        <taxon>Mycobacteriales</taxon>
        <taxon>Corynebacteriaceae</taxon>
        <taxon>Corynebacterium</taxon>
    </lineage>
</organism>
<feature type="transmembrane region" description="Helical" evidence="10">
    <location>
        <begin position="233"/>
        <end position="255"/>
    </location>
</feature>
<evidence type="ECO:0000256" key="10">
    <source>
        <dbReference type="SAM" id="Phobius"/>
    </source>
</evidence>
<evidence type="ECO:0000259" key="12">
    <source>
        <dbReference type="PROSITE" id="PS50929"/>
    </source>
</evidence>
<dbReference type="SUPFAM" id="SSF90123">
    <property type="entry name" value="ABC transporter transmembrane region"/>
    <property type="match status" value="1"/>
</dbReference>
<dbReference type="PANTHER" id="PTHR43394">
    <property type="entry name" value="ATP-DEPENDENT PERMEASE MDL1, MITOCHONDRIAL"/>
    <property type="match status" value="1"/>
</dbReference>
<comment type="caution">
    <text evidence="13">The sequence shown here is derived from an EMBL/GenBank/DDBJ whole genome shotgun (WGS) entry which is preliminary data.</text>
</comment>
<feature type="transmembrane region" description="Helical" evidence="10">
    <location>
        <begin position="45"/>
        <end position="64"/>
    </location>
</feature>
<keyword evidence="8 10" id="KW-0472">Membrane</keyword>
<evidence type="ECO:0000256" key="2">
    <source>
        <dbReference type="ARBA" id="ARBA00022448"/>
    </source>
</evidence>
<feature type="transmembrane region" description="Helical" evidence="10">
    <location>
        <begin position="267"/>
        <end position="291"/>
    </location>
</feature>
<dbReference type="AlphaFoldDB" id="A0A939E3W2"/>
<dbReference type="SMART" id="SM00382">
    <property type="entry name" value="AAA"/>
    <property type="match status" value="1"/>
</dbReference>
<dbReference type="InterPro" id="IPR039421">
    <property type="entry name" value="Type_1_exporter"/>
</dbReference>
<evidence type="ECO:0000256" key="8">
    <source>
        <dbReference type="ARBA" id="ARBA00023136"/>
    </source>
</evidence>
<dbReference type="PROSITE" id="PS50929">
    <property type="entry name" value="ABC_TM1F"/>
    <property type="match status" value="1"/>
</dbReference>
<dbReference type="Pfam" id="PF00005">
    <property type="entry name" value="ABC_tran"/>
    <property type="match status" value="1"/>
</dbReference>
<dbReference type="PROSITE" id="PS00211">
    <property type="entry name" value="ABC_TRANSPORTER_1"/>
    <property type="match status" value="1"/>
</dbReference>
<evidence type="ECO:0000256" key="1">
    <source>
        <dbReference type="ARBA" id="ARBA00004651"/>
    </source>
</evidence>
<dbReference type="GO" id="GO:0015421">
    <property type="term" value="F:ABC-type oligopeptide transporter activity"/>
    <property type="evidence" value="ECO:0007669"/>
    <property type="project" value="TreeGrafter"/>
</dbReference>
<feature type="domain" description="ABC transmembrane type-1" evidence="12">
    <location>
        <begin position="14"/>
        <end position="293"/>
    </location>
</feature>
<keyword evidence="2" id="KW-0813">Transport</keyword>
<keyword evidence="4 10" id="KW-0812">Transmembrane</keyword>
<dbReference type="InterPro" id="IPR003593">
    <property type="entry name" value="AAA+_ATPase"/>
</dbReference>
<evidence type="ECO:0000256" key="6">
    <source>
        <dbReference type="ARBA" id="ARBA00022840"/>
    </source>
</evidence>
<protein>
    <submittedName>
        <fullName evidence="13">ABC transporter ATP-binding protein</fullName>
    </submittedName>
</protein>
<evidence type="ECO:0000256" key="9">
    <source>
        <dbReference type="SAM" id="MobiDB-lite"/>
    </source>
</evidence>
<dbReference type="Gene3D" id="1.20.1560.10">
    <property type="entry name" value="ABC transporter type 1, transmembrane domain"/>
    <property type="match status" value="1"/>
</dbReference>
<dbReference type="InterPro" id="IPR011527">
    <property type="entry name" value="ABC1_TM_dom"/>
</dbReference>
<dbReference type="PROSITE" id="PS50890">
    <property type="entry name" value="PUA"/>
    <property type="match status" value="1"/>
</dbReference>
<keyword evidence="5" id="KW-0547">Nucleotide-binding</keyword>